<proteinExistence type="inferred from homology"/>
<evidence type="ECO:0000256" key="4">
    <source>
        <dbReference type="ARBA" id="ARBA00022490"/>
    </source>
</evidence>
<dbReference type="SUPFAM" id="SSF54236">
    <property type="entry name" value="Ubiquitin-like"/>
    <property type="match status" value="1"/>
</dbReference>
<comment type="subcellular location">
    <subcellularLocation>
        <location evidence="1">Cytoplasm</location>
    </subcellularLocation>
</comment>
<dbReference type="InterPro" id="IPR036859">
    <property type="entry name" value="CAP-Gly_dom_sf"/>
</dbReference>
<dbReference type="GO" id="GO:0005737">
    <property type="term" value="C:cytoplasm"/>
    <property type="evidence" value="ECO:0007669"/>
    <property type="project" value="UniProtKB-SubCell"/>
</dbReference>
<dbReference type="InterPro" id="IPR029071">
    <property type="entry name" value="Ubiquitin-like_domsf"/>
</dbReference>
<dbReference type="InterPro" id="IPR032675">
    <property type="entry name" value="LRR_dom_sf"/>
</dbReference>
<dbReference type="InterPro" id="IPR044079">
    <property type="entry name" value="Ubl_TBCE"/>
</dbReference>
<protein>
    <recommendedName>
        <fullName evidence="3">Tubulin-specific chaperone E</fullName>
    </recommendedName>
    <alternativeName>
        <fullName evidence="9">Tubulin-folding cofactor E</fullName>
    </alternativeName>
</protein>
<keyword evidence="7" id="KW-0143">Chaperone</keyword>
<dbReference type="PANTHER" id="PTHR18849:SF8">
    <property type="entry name" value="LEUCINE-RICH REPEAT-CONTAINING PROTEIN 61"/>
    <property type="match status" value="1"/>
</dbReference>
<accession>A0AAW1U6Y1</accession>
<organism evidence="11 12">
    <name type="scientific">Henosepilachna vigintioctopunctata</name>
    <dbReference type="NCBI Taxonomy" id="420089"/>
    <lineage>
        <taxon>Eukaryota</taxon>
        <taxon>Metazoa</taxon>
        <taxon>Ecdysozoa</taxon>
        <taxon>Arthropoda</taxon>
        <taxon>Hexapoda</taxon>
        <taxon>Insecta</taxon>
        <taxon>Pterygota</taxon>
        <taxon>Neoptera</taxon>
        <taxon>Endopterygota</taxon>
        <taxon>Coleoptera</taxon>
        <taxon>Polyphaga</taxon>
        <taxon>Cucujiformia</taxon>
        <taxon>Coccinelloidea</taxon>
        <taxon>Coccinellidae</taxon>
        <taxon>Epilachninae</taxon>
        <taxon>Epilachnini</taxon>
        <taxon>Henosepilachna</taxon>
    </lineage>
</organism>
<dbReference type="PROSITE" id="PS00845">
    <property type="entry name" value="CAP_GLY_1"/>
    <property type="match status" value="1"/>
</dbReference>
<evidence type="ECO:0000256" key="7">
    <source>
        <dbReference type="ARBA" id="ARBA00023186"/>
    </source>
</evidence>
<evidence type="ECO:0000256" key="9">
    <source>
        <dbReference type="ARBA" id="ARBA00030180"/>
    </source>
</evidence>
<dbReference type="EMBL" id="JARQZJ010000038">
    <property type="protein sequence ID" value="KAK9876763.1"/>
    <property type="molecule type" value="Genomic_DNA"/>
</dbReference>
<dbReference type="SUPFAM" id="SSF52058">
    <property type="entry name" value="L domain-like"/>
    <property type="match status" value="1"/>
</dbReference>
<evidence type="ECO:0000313" key="12">
    <source>
        <dbReference type="Proteomes" id="UP001431783"/>
    </source>
</evidence>
<dbReference type="Pfam" id="PF01302">
    <property type="entry name" value="CAP_GLY"/>
    <property type="match status" value="1"/>
</dbReference>
<gene>
    <name evidence="11" type="ORF">WA026_015004</name>
</gene>
<evidence type="ECO:0000256" key="3">
    <source>
        <dbReference type="ARBA" id="ARBA00015004"/>
    </source>
</evidence>
<dbReference type="AlphaFoldDB" id="A0AAW1U6Y1"/>
<evidence type="ECO:0000313" key="11">
    <source>
        <dbReference type="EMBL" id="KAK9876763.1"/>
    </source>
</evidence>
<dbReference type="PANTHER" id="PTHR18849">
    <property type="entry name" value="LEUCINE RICH REPEAT PROTEIN"/>
    <property type="match status" value="1"/>
</dbReference>
<dbReference type="Gene3D" id="3.10.20.90">
    <property type="entry name" value="Phosphatidylinositol 3-kinase Catalytic Subunit, Chain A, domain 1"/>
    <property type="match status" value="1"/>
</dbReference>
<dbReference type="GO" id="GO:0036158">
    <property type="term" value="P:outer dynein arm assembly"/>
    <property type="evidence" value="ECO:0007669"/>
    <property type="project" value="TreeGrafter"/>
</dbReference>
<evidence type="ECO:0000256" key="2">
    <source>
        <dbReference type="ARBA" id="ARBA00006286"/>
    </source>
</evidence>
<dbReference type="InterPro" id="IPR000938">
    <property type="entry name" value="CAP-Gly_domain"/>
</dbReference>
<dbReference type="SMART" id="SM01052">
    <property type="entry name" value="CAP_GLY"/>
    <property type="match status" value="1"/>
</dbReference>
<evidence type="ECO:0000259" key="10">
    <source>
        <dbReference type="PROSITE" id="PS50245"/>
    </source>
</evidence>
<evidence type="ECO:0000256" key="6">
    <source>
        <dbReference type="ARBA" id="ARBA00022737"/>
    </source>
</evidence>
<dbReference type="PROSITE" id="PS50245">
    <property type="entry name" value="CAP_GLY_2"/>
    <property type="match status" value="1"/>
</dbReference>
<dbReference type="Gene3D" id="2.30.30.190">
    <property type="entry name" value="CAP Gly-rich-like domain"/>
    <property type="match status" value="1"/>
</dbReference>
<dbReference type="Proteomes" id="UP001431783">
    <property type="component" value="Unassembled WGS sequence"/>
</dbReference>
<evidence type="ECO:0000256" key="8">
    <source>
        <dbReference type="ARBA" id="ARBA00026055"/>
    </source>
</evidence>
<keyword evidence="5" id="KW-0433">Leucine-rich repeat</keyword>
<keyword evidence="12" id="KW-1185">Reference proteome</keyword>
<name>A0AAW1U6Y1_9CUCU</name>
<dbReference type="CDD" id="cd17044">
    <property type="entry name" value="Ubl_TBCE"/>
    <property type="match status" value="1"/>
</dbReference>
<reference evidence="11 12" key="1">
    <citation type="submission" date="2023-03" db="EMBL/GenBank/DDBJ databases">
        <title>Genome insight into feeding habits of ladybird beetles.</title>
        <authorList>
            <person name="Li H.-S."/>
            <person name="Huang Y.-H."/>
            <person name="Pang H."/>
        </authorList>
    </citation>
    <scope>NUCLEOTIDE SEQUENCE [LARGE SCALE GENOMIC DNA]</scope>
    <source>
        <strain evidence="11">SYSU_2023b</strain>
        <tissue evidence="11">Whole body</tissue>
    </source>
</reference>
<evidence type="ECO:0000256" key="1">
    <source>
        <dbReference type="ARBA" id="ARBA00004496"/>
    </source>
</evidence>
<keyword evidence="4" id="KW-0963">Cytoplasm</keyword>
<comment type="caution">
    <text evidence="11">The sequence shown here is derived from an EMBL/GenBank/DDBJ whole genome shotgun (WGS) entry which is preliminary data.</text>
</comment>
<comment type="similarity">
    <text evidence="2">Belongs to the TBCE family.</text>
</comment>
<dbReference type="Gene3D" id="3.80.10.10">
    <property type="entry name" value="Ribonuclease Inhibitor"/>
    <property type="match status" value="2"/>
</dbReference>
<feature type="domain" description="CAP-Gly" evidence="10">
    <location>
        <begin position="41"/>
        <end position="85"/>
    </location>
</feature>
<dbReference type="InterPro" id="IPR001611">
    <property type="entry name" value="Leu-rich_rpt"/>
</dbReference>
<dbReference type="FunFam" id="2.30.30.190:FF:000016">
    <property type="entry name" value="Tubulin-folding cofactor E"/>
    <property type="match status" value="1"/>
</dbReference>
<dbReference type="SUPFAM" id="SSF74924">
    <property type="entry name" value="Cap-Gly domain"/>
    <property type="match status" value="1"/>
</dbReference>
<sequence length="531" mass="61210">MITPGKKETDMVSDCSKSPTNIRIGDRVECLGHIGTVKYIGPVETHSSNWLGIDWDDQFRGKHNGTINGVQYFESRFPKSGSFVRPEKVELGHSVVKSIIDRYGQNENETAAQQVQQKLFHFQQSINAPFLEMVGFDKIRDQQSNFDSLKVVNLRLQNISSAGEPGQLKNLCPNIQELDLSKNLISYWITVFDICIQLDQLRWLNLSENQLNTPNNVQDYCFPNVETLICTSMNLTWEDILEISVAFPGIQELRVPLNSIQCLNTPPNVLQSLRILDIDENNIEKWSEICKLCILENLEELFIGNTGLRKIEFAGTAKKVNIFGKLKKLSISYNQIDNWESINELNRLKSLEDLRFVKNPILETQSEANRFQIVVARIGNLKTFNGTEIKAENRRGAEYDYIKLYGLEWLRVKDTSTQRDEFLGLHNRYMDLIDMYGEPEESELIIKPKSIKNTLVTLNIMYQDEKVVKKLPQTIVVHKLMVLVQKIFKLNQQPNLVYVSQDDPNFRIILEDHRDLDFYSMRNGDIIVVSL</sequence>
<keyword evidence="6" id="KW-0677">Repeat</keyword>
<evidence type="ECO:0000256" key="5">
    <source>
        <dbReference type="ARBA" id="ARBA00022614"/>
    </source>
</evidence>
<dbReference type="PROSITE" id="PS51450">
    <property type="entry name" value="LRR"/>
    <property type="match status" value="2"/>
</dbReference>
<comment type="subunit">
    <text evidence="8">Supercomplex made of cofactors A to E. Cofactors A and D function by capturing and stabilizing tubulin in a quasi-native conformation. Cofactor E binds to the cofactor D-tubulin complex; interaction with cofactor C then causes the release of tubulin polypeptides that are committed to the native state.</text>
</comment>